<comment type="caution">
    <text evidence="1">The sequence shown here is derived from an EMBL/GenBank/DDBJ whole genome shotgun (WGS) entry which is preliminary data.</text>
</comment>
<dbReference type="Proteomes" id="UP001287356">
    <property type="component" value="Unassembled WGS sequence"/>
</dbReference>
<sequence length="169" mass="20292">PVRILVSTAVHLIPGIGFFGRNEYMQNLISQYHWKRDFEDSDRFLVYNTGFSSNRRCYFLLDHGQSPDDNDEAIPILMYWWTGESLEARKLPFQIRRILAKVPFTPQPIPRPQPHQIGAVQRREYIKEKLCYEMGLLPQDFDFLKEYPEHMDWLKKNTDNRIWSRFKIL</sequence>
<feature type="non-terminal residue" evidence="1">
    <location>
        <position position="1"/>
    </location>
</feature>
<accession>A0AAE0K833</accession>
<organism evidence="1 2">
    <name type="scientific">Lasiosphaeria ovina</name>
    <dbReference type="NCBI Taxonomy" id="92902"/>
    <lineage>
        <taxon>Eukaryota</taxon>
        <taxon>Fungi</taxon>
        <taxon>Dikarya</taxon>
        <taxon>Ascomycota</taxon>
        <taxon>Pezizomycotina</taxon>
        <taxon>Sordariomycetes</taxon>
        <taxon>Sordariomycetidae</taxon>
        <taxon>Sordariales</taxon>
        <taxon>Lasiosphaeriaceae</taxon>
        <taxon>Lasiosphaeria</taxon>
    </lineage>
</organism>
<reference evidence="1" key="2">
    <citation type="submission" date="2023-06" db="EMBL/GenBank/DDBJ databases">
        <authorList>
            <consortium name="Lawrence Berkeley National Laboratory"/>
            <person name="Haridas S."/>
            <person name="Hensen N."/>
            <person name="Bonometti L."/>
            <person name="Westerberg I."/>
            <person name="Brannstrom I.O."/>
            <person name="Guillou S."/>
            <person name="Cros-Aarteil S."/>
            <person name="Calhoun S."/>
            <person name="Kuo A."/>
            <person name="Mondo S."/>
            <person name="Pangilinan J."/>
            <person name="Riley R."/>
            <person name="Labutti K."/>
            <person name="Andreopoulos B."/>
            <person name="Lipzen A."/>
            <person name="Chen C."/>
            <person name="Yanf M."/>
            <person name="Daum C."/>
            <person name="Ng V."/>
            <person name="Clum A."/>
            <person name="Steindorff A."/>
            <person name="Ohm R."/>
            <person name="Martin F."/>
            <person name="Silar P."/>
            <person name="Natvig D."/>
            <person name="Lalanne C."/>
            <person name="Gautier V."/>
            <person name="Ament-Velasquez S.L."/>
            <person name="Kruys A."/>
            <person name="Hutchinson M.I."/>
            <person name="Powell A.J."/>
            <person name="Barry K."/>
            <person name="Miller A.N."/>
            <person name="Grigoriev I.V."/>
            <person name="Debuchy R."/>
            <person name="Gladieux P."/>
            <person name="Thoren M.H."/>
            <person name="Johannesson H."/>
        </authorList>
    </citation>
    <scope>NUCLEOTIDE SEQUENCE</scope>
    <source>
        <strain evidence="1">CBS 958.72</strain>
    </source>
</reference>
<gene>
    <name evidence="1" type="ORF">B0T24DRAFT_511652</name>
</gene>
<name>A0AAE0K833_9PEZI</name>
<feature type="non-terminal residue" evidence="1">
    <location>
        <position position="169"/>
    </location>
</feature>
<dbReference type="AlphaFoldDB" id="A0AAE0K833"/>
<protein>
    <submittedName>
        <fullName evidence="1">Uncharacterized protein</fullName>
    </submittedName>
</protein>
<evidence type="ECO:0000313" key="2">
    <source>
        <dbReference type="Proteomes" id="UP001287356"/>
    </source>
</evidence>
<reference evidence="1" key="1">
    <citation type="journal article" date="2023" name="Mol. Phylogenet. Evol.">
        <title>Genome-scale phylogeny and comparative genomics of the fungal order Sordariales.</title>
        <authorList>
            <person name="Hensen N."/>
            <person name="Bonometti L."/>
            <person name="Westerberg I."/>
            <person name="Brannstrom I.O."/>
            <person name="Guillou S."/>
            <person name="Cros-Aarteil S."/>
            <person name="Calhoun S."/>
            <person name="Haridas S."/>
            <person name="Kuo A."/>
            <person name="Mondo S."/>
            <person name="Pangilinan J."/>
            <person name="Riley R."/>
            <person name="LaButti K."/>
            <person name="Andreopoulos B."/>
            <person name="Lipzen A."/>
            <person name="Chen C."/>
            <person name="Yan M."/>
            <person name="Daum C."/>
            <person name="Ng V."/>
            <person name="Clum A."/>
            <person name="Steindorff A."/>
            <person name="Ohm R.A."/>
            <person name="Martin F."/>
            <person name="Silar P."/>
            <person name="Natvig D.O."/>
            <person name="Lalanne C."/>
            <person name="Gautier V."/>
            <person name="Ament-Velasquez S.L."/>
            <person name="Kruys A."/>
            <person name="Hutchinson M.I."/>
            <person name="Powell A.J."/>
            <person name="Barry K."/>
            <person name="Miller A.N."/>
            <person name="Grigoriev I.V."/>
            <person name="Debuchy R."/>
            <person name="Gladieux P."/>
            <person name="Hiltunen Thoren M."/>
            <person name="Johannesson H."/>
        </authorList>
    </citation>
    <scope>NUCLEOTIDE SEQUENCE</scope>
    <source>
        <strain evidence="1">CBS 958.72</strain>
    </source>
</reference>
<proteinExistence type="predicted"/>
<evidence type="ECO:0000313" key="1">
    <source>
        <dbReference type="EMBL" id="KAK3371858.1"/>
    </source>
</evidence>
<keyword evidence="2" id="KW-1185">Reference proteome</keyword>
<dbReference type="EMBL" id="JAULSN010000005">
    <property type="protein sequence ID" value="KAK3371858.1"/>
    <property type="molecule type" value="Genomic_DNA"/>
</dbReference>